<dbReference type="InterPro" id="IPR029068">
    <property type="entry name" value="Glyas_Bleomycin-R_OHBP_Dase"/>
</dbReference>
<proteinExistence type="inferred from homology"/>
<sequence>MTIDWQKSGTHIGIAVHSIHNAKNFYMKKLGLTWIKEEVVLNQGVKIAFLKAGPIVIELIEPLRKDHTVSKFLHTNGEGIHHLALGVSNLKETMNNLVREGVSFVSNQVDVGADQAQIAFITPRQSHGVLLELCQKPSLEE</sequence>
<name>A0A553ZYZ9_9BACI</name>
<dbReference type="RefSeq" id="WP_143848574.1">
    <property type="nucleotide sequence ID" value="NZ_VLXZ01000005.1"/>
</dbReference>
<dbReference type="CDD" id="cd07249">
    <property type="entry name" value="MMCE"/>
    <property type="match status" value="1"/>
</dbReference>
<dbReference type="Pfam" id="PF13669">
    <property type="entry name" value="Glyoxalase_4"/>
    <property type="match status" value="1"/>
</dbReference>
<evidence type="ECO:0000256" key="2">
    <source>
        <dbReference type="ARBA" id="ARBA00022723"/>
    </source>
</evidence>
<dbReference type="GO" id="GO:0046872">
    <property type="term" value="F:metal ion binding"/>
    <property type="evidence" value="ECO:0007669"/>
    <property type="project" value="UniProtKB-KW"/>
</dbReference>
<dbReference type="Proteomes" id="UP000318521">
    <property type="component" value="Unassembled WGS sequence"/>
</dbReference>
<evidence type="ECO:0000313" key="4">
    <source>
        <dbReference type="EMBL" id="TSB46679.1"/>
    </source>
</evidence>
<dbReference type="InterPro" id="IPR017515">
    <property type="entry name" value="MeMalonyl-CoA_epimerase"/>
</dbReference>
<dbReference type="InterPro" id="IPR051785">
    <property type="entry name" value="MMCE/EMCE_epimerase"/>
</dbReference>
<keyword evidence="2" id="KW-0479">Metal-binding</keyword>
<dbReference type="GO" id="GO:0046491">
    <property type="term" value="P:L-methylmalonyl-CoA metabolic process"/>
    <property type="evidence" value="ECO:0007669"/>
    <property type="project" value="TreeGrafter"/>
</dbReference>
<organism evidence="4 5">
    <name type="scientific">Alkalicoccobacillus porphyridii</name>
    <dbReference type="NCBI Taxonomy" id="2597270"/>
    <lineage>
        <taxon>Bacteria</taxon>
        <taxon>Bacillati</taxon>
        <taxon>Bacillota</taxon>
        <taxon>Bacilli</taxon>
        <taxon>Bacillales</taxon>
        <taxon>Bacillaceae</taxon>
        <taxon>Alkalicoccobacillus</taxon>
    </lineage>
</organism>
<comment type="similarity">
    <text evidence="1">Belongs to the methylmalonyl-CoA epimerase family.</text>
</comment>
<evidence type="ECO:0000259" key="3">
    <source>
        <dbReference type="PROSITE" id="PS51819"/>
    </source>
</evidence>
<comment type="caution">
    <text evidence="4">The sequence shown here is derived from an EMBL/GenBank/DDBJ whole genome shotgun (WGS) entry which is preliminary data.</text>
</comment>
<dbReference type="PANTHER" id="PTHR43048">
    <property type="entry name" value="METHYLMALONYL-COA EPIMERASE"/>
    <property type="match status" value="1"/>
</dbReference>
<dbReference type="EMBL" id="VLXZ01000005">
    <property type="protein sequence ID" value="TSB46679.1"/>
    <property type="molecule type" value="Genomic_DNA"/>
</dbReference>
<dbReference type="OrthoDB" id="9788468at2"/>
<feature type="domain" description="VOC" evidence="3">
    <location>
        <begin position="8"/>
        <end position="136"/>
    </location>
</feature>
<protein>
    <submittedName>
        <fullName evidence="4">VOC family protein</fullName>
    </submittedName>
</protein>
<dbReference type="SUPFAM" id="SSF54593">
    <property type="entry name" value="Glyoxalase/Bleomycin resistance protein/Dihydroxybiphenyl dioxygenase"/>
    <property type="match status" value="1"/>
</dbReference>
<dbReference type="GO" id="GO:0004493">
    <property type="term" value="F:methylmalonyl-CoA epimerase activity"/>
    <property type="evidence" value="ECO:0007669"/>
    <property type="project" value="TreeGrafter"/>
</dbReference>
<reference evidence="4 5" key="1">
    <citation type="submission" date="2019-07" db="EMBL/GenBank/DDBJ databases">
        <authorList>
            <person name="Park Y.J."/>
            <person name="Jeong S.E."/>
            <person name="Jung H.S."/>
        </authorList>
    </citation>
    <scope>NUCLEOTIDE SEQUENCE [LARGE SCALE GENOMIC DNA]</scope>
    <source>
        <strain evidence="5">P16(2019)</strain>
    </source>
</reference>
<keyword evidence="5" id="KW-1185">Reference proteome</keyword>
<dbReference type="AlphaFoldDB" id="A0A553ZYZ9"/>
<dbReference type="Gene3D" id="3.10.180.10">
    <property type="entry name" value="2,3-Dihydroxybiphenyl 1,2-Dioxygenase, domain 1"/>
    <property type="match status" value="1"/>
</dbReference>
<dbReference type="InterPro" id="IPR037523">
    <property type="entry name" value="VOC_core"/>
</dbReference>
<evidence type="ECO:0000256" key="1">
    <source>
        <dbReference type="ARBA" id="ARBA00009308"/>
    </source>
</evidence>
<gene>
    <name evidence="4" type="ORF">FN960_10005</name>
</gene>
<accession>A0A553ZYZ9</accession>
<dbReference type="PROSITE" id="PS51819">
    <property type="entry name" value="VOC"/>
    <property type="match status" value="1"/>
</dbReference>
<evidence type="ECO:0000313" key="5">
    <source>
        <dbReference type="Proteomes" id="UP000318521"/>
    </source>
</evidence>
<dbReference type="PANTHER" id="PTHR43048:SF3">
    <property type="entry name" value="METHYLMALONYL-COA EPIMERASE, MITOCHONDRIAL"/>
    <property type="match status" value="1"/>
</dbReference>